<dbReference type="Proteomes" id="UP000789704">
    <property type="component" value="Unassembled WGS sequence"/>
</dbReference>
<proteinExistence type="predicted"/>
<sequence length="133" mass="14408">MTGKRVSGVLLGAAAPEEKVILPDESPEQAAERIIVALGPNMDFEEARRVKENYLALKAQLEYDRDSGQVVLVEDVTRAVGAEYAKVRTRLLAIPSNLAPHLTRLNSANEMCDAVEKAIVAALEELTVAASEH</sequence>
<gene>
    <name evidence="1" type="ORF">LMG31841_04849</name>
</gene>
<evidence type="ECO:0000313" key="1">
    <source>
        <dbReference type="EMBL" id="CAG4919154.1"/>
    </source>
</evidence>
<keyword evidence="2" id="KW-1185">Reference proteome</keyword>
<organism evidence="1 2">
    <name type="scientific">Paraburkholderia saeva</name>
    <dbReference type="NCBI Taxonomy" id="2777537"/>
    <lineage>
        <taxon>Bacteria</taxon>
        <taxon>Pseudomonadati</taxon>
        <taxon>Pseudomonadota</taxon>
        <taxon>Betaproteobacteria</taxon>
        <taxon>Burkholderiales</taxon>
        <taxon>Burkholderiaceae</taxon>
        <taxon>Paraburkholderia</taxon>
    </lineage>
</organism>
<name>A0A9N8RZQ3_9BURK</name>
<protein>
    <submittedName>
        <fullName evidence="1">Uncharacterized protein</fullName>
    </submittedName>
</protein>
<dbReference type="AlphaFoldDB" id="A0A9N8RZQ3"/>
<accession>A0A9N8RZQ3</accession>
<comment type="caution">
    <text evidence="1">The sequence shown here is derived from an EMBL/GenBank/DDBJ whole genome shotgun (WGS) entry which is preliminary data.</text>
</comment>
<reference evidence="1" key="1">
    <citation type="submission" date="2021-04" db="EMBL/GenBank/DDBJ databases">
        <authorList>
            <person name="Vanwijnsberghe S."/>
        </authorList>
    </citation>
    <scope>NUCLEOTIDE SEQUENCE</scope>
    <source>
        <strain evidence="1">LMG 31841</strain>
    </source>
</reference>
<dbReference type="EMBL" id="CAJQZC010000011">
    <property type="protein sequence ID" value="CAG4919154.1"/>
    <property type="molecule type" value="Genomic_DNA"/>
</dbReference>
<evidence type="ECO:0000313" key="2">
    <source>
        <dbReference type="Proteomes" id="UP000789704"/>
    </source>
</evidence>